<feature type="transmembrane region" description="Helical" evidence="8">
    <location>
        <begin position="265"/>
        <end position="283"/>
    </location>
</feature>
<feature type="transmembrane region" description="Helical" evidence="8">
    <location>
        <begin position="502"/>
        <end position="526"/>
    </location>
</feature>
<reference evidence="10 11" key="1">
    <citation type="submission" date="2021-03" db="EMBL/GenBank/DDBJ databases">
        <title>Genomic Encyclopedia of Type Strains, Phase IV (KMG-IV): sequencing the most valuable type-strain genomes for metagenomic binning, comparative biology and taxonomic classification.</title>
        <authorList>
            <person name="Goeker M."/>
        </authorList>
    </citation>
    <scope>NUCLEOTIDE SEQUENCE [LARGE SCALE GENOMIC DNA]</scope>
    <source>
        <strain evidence="10 11">DSM 27512</strain>
    </source>
</reference>
<dbReference type="InterPro" id="IPR001750">
    <property type="entry name" value="ND/Mrp_TM"/>
</dbReference>
<evidence type="ECO:0000256" key="8">
    <source>
        <dbReference type="SAM" id="Phobius"/>
    </source>
</evidence>
<keyword evidence="5 8" id="KW-1133">Transmembrane helix</keyword>
<comment type="subcellular location">
    <subcellularLocation>
        <location evidence="1">Cell membrane</location>
        <topology evidence="1">Multi-pass membrane protein</topology>
    </subcellularLocation>
    <subcellularLocation>
        <location evidence="7">Membrane</location>
        <topology evidence="7">Multi-pass membrane protein</topology>
    </subcellularLocation>
</comment>
<gene>
    <name evidence="10" type="ORF">J2Z35_001701</name>
</gene>
<dbReference type="PANTHER" id="PTHR42703:SF1">
    <property type="entry name" value="NA(+)_H(+) ANTIPORTER SUBUNIT D1"/>
    <property type="match status" value="1"/>
</dbReference>
<evidence type="ECO:0000256" key="2">
    <source>
        <dbReference type="ARBA" id="ARBA00005346"/>
    </source>
</evidence>
<keyword evidence="6 8" id="KW-0472">Membrane</keyword>
<feature type="transmembrane region" description="Helical" evidence="8">
    <location>
        <begin position="471"/>
        <end position="490"/>
    </location>
</feature>
<evidence type="ECO:0000256" key="6">
    <source>
        <dbReference type="ARBA" id="ARBA00023136"/>
    </source>
</evidence>
<dbReference type="RefSeq" id="WP_209660963.1">
    <property type="nucleotide sequence ID" value="NZ_JAGGLI010000017.1"/>
</dbReference>
<feature type="transmembrane region" description="Helical" evidence="8">
    <location>
        <begin position="101"/>
        <end position="118"/>
    </location>
</feature>
<feature type="transmembrane region" description="Helical" evidence="8">
    <location>
        <begin position="73"/>
        <end position="94"/>
    </location>
</feature>
<feature type="transmembrane region" description="Helical" evidence="8">
    <location>
        <begin position="432"/>
        <end position="451"/>
    </location>
</feature>
<evidence type="ECO:0000256" key="7">
    <source>
        <dbReference type="RuleBase" id="RU000320"/>
    </source>
</evidence>
<keyword evidence="4 7" id="KW-0812">Transmembrane</keyword>
<feature type="transmembrane region" description="Helical" evidence="8">
    <location>
        <begin position="235"/>
        <end position="253"/>
    </location>
</feature>
<dbReference type="InterPro" id="IPR003918">
    <property type="entry name" value="NADH_UbQ_OxRdtase"/>
</dbReference>
<evidence type="ECO:0000259" key="9">
    <source>
        <dbReference type="Pfam" id="PF00361"/>
    </source>
</evidence>
<feature type="transmembrane region" description="Helical" evidence="8">
    <location>
        <begin position="393"/>
        <end position="412"/>
    </location>
</feature>
<dbReference type="EMBL" id="JAGGLI010000017">
    <property type="protein sequence ID" value="MBP2027903.1"/>
    <property type="molecule type" value="Genomic_DNA"/>
</dbReference>
<evidence type="ECO:0000256" key="5">
    <source>
        <dbReference type="ARBA" id="ARBA00022989"/>
    </source>
</evidence>
<feature type="transmembrane region" description="Helical" evidence="8">
    <location>
        <begin position="321"/>
        <end position="340"/>
    </location>
</feature>
<evidence type="ECO:0000256" key="4">
    <source>
        <dbReference type="ARBA" id="ARBA00022692"/>
    </source>
</evidence>
<comment type="similarity">
    <text evidence="2">Belongs to the CPA3 antiporters (TC 2.A.63) subunit D family.</text>
</comment>
<evidence type="ECO:0000313" key="11">
    <source>
        <dbReference type="Proteomes" id="UP001314903"/>
    </source>
</evidence>
<evidence type="ECO:0000256" key="1">
    <source>
        <dbReference type="ARBA" id="ARBA00004651"/>
    </source>
</evidence>
<feature type="transmembrane region" description="Helical" evidence="8">
    <location>
        <begin position="26"/>
        <end position="45"/>
    </location>
</feature>
<feature type="domain" description="NADH:quinone oxidoreductase/Mrp antiporter transmembrane" evidence="9">
    <location>
        <begin position="120"/>
        <end position="396"/>
    </location>
</feature>
<feature type="transmembrane region" description="Helical" evidence="8">
    <location>
        <begin position="290"/>
        <end position="315"/>
    </location>
</feature>
<feature type="transmembrane region" description="Helical" evidence="8">
    <location>
        <begin position="6"/>
        <end position="21"/>
    </location>
</feature>
<evidence type="ECO:0000313" key="10">
    <source>
        <dbReference type="EMBL" id="MBP2027903.1"/>
    </source>
</evidence>
<feature type="transmembrane region" description="Helical" evidence="8">
    <location>
        <begin position="361"/>
        <end position="381"/>
    </location>
</feature>
<dbReference type="PANTHER" id="PTHR42703">
    <property type="entry name" value="NADH DEHYDROGENASE"/>
    <property type="match status" value="1"/>
</dbReference>
<feature type="transmembrane region" description="Helical" evidence="8">
    <location>
        <begin position="155"/>
        <end position="175"/>
    </location>
</feature>
<proteinExistence type="inferred from homology"/>
<organism evidence="10 11">
    <name type="scientific">Acetoanaerobium pronyense</name>
    <dbReference type="NCBI Taxonomy" id="1482736"/>
    <lineage>
        <taxon>Bacteria</taxon>
        <taxon>Bacillati</taxon>
        <taxon>Bacillota</taxon>
        <taxon>Clostridia</taxon>
        <taxon>Peptostreptococcales</taxon>
        <taxon>Filifactoraceae</taxon>
        <taxon>Acetoanaerobium</taxon>
    </lineage>
</organism>
<dbReference type="Proteomes" id="UP001314903">
    <property type="component" value="Unassembled WGS sequence"/>
</dbReference>
<dbReference type="InterPro" id="IPR050586">
    <property type="entry name" value="CPA3_Na-H_Antiporter_D"/>
</dbReference>
<keyword evidence="3" id="KW-1003">Cell membrane</keyword>
<keyword evidence="11" id="KW-1185">Reference proteome</keyword>
<evidence type="ECO:0000256" key="3">
    <source>
        <dbReference type="ARBA" id="ARBA00022475"/>
    </source>
</evidence>
<feature type="transmembrane region" description="Helical" evidence="8">
    <location>
        <begin position="201"/>
        <end position="223"/>
    </location>
</feature>
<comment type="caution">
    <text evidence="10">The sequence shown here is derived from an EMBL/GenBank/DDBJ whole genome shotgun (WGS) entry which is preliminary data.</text>
</comment>
<accession>A0ABS4KJD1</accession>
<feature type="transmembrane region" description="Helical" evidence="8">
    <location>
        <begin position="124"/>
        <end position="143"/>
    </location>
</feature>
<name>A0ABS4KJD1_9FIRM</name>
<sequence>MNQSVLLIFLPIITSLIIYSFKNKLILSFIFINQIILSIIAYNTYFNVLENGEYKIVFGGYSNVIGIQIRVDMLASAFIILAVIIWWAVLLYSLEKIKKDHTFGFFLLFLEGVFLGFIQANDFFTVFVFIELITILATILIVYKKDGHSIRAGFYYLLFNSTGMMFYLLGLALLYRTTGTLNIELSQQILPKLNMNFGVQLAYVLMVASLGVKSAFFPVYNWLPKAHGAAPSSISALLSGLLVKSGVYAFIRIGLAFDTAILNDFFLYIGLLTSLGGTIFAISQKDLKQLLAFSTISQMGIMIIGVSTLSGYGFIGGVYHMFSHAFFKAILFLSSGYIIVNAKERRVTEIRGVFKTYPGMSILMILGLLSMVGFPMFGGYISKDIVKYSVKDFGLAYFLFSIANIGTIIYTLKIMQIFRGEKKEYKKDFKVYIGLLILTIPSILLGLNPLFIESIFRVRLVGFFGEFNFRYILEFLGYFGFGFIIYKIYVENEHPIFKKLRHFNITFETSVFMLIGFVFSMIVYIYI</sequence>
<dbReference type="Pfam" id="PF00361">
    <property type="entry name" value="Proton_antipo_M"/>
    <property type="match status" value="1"/>
</dbReference>
<dbReference type="PRINTS" id="PR01437">
    <property type="entry name" value="NUOXDRDTASE4"/>
</dbReference>
<protein>
    <submittedName>
        <fullName evidence="10">Multicomponent Na+:H+ antiporter subunit D</fullName>
    </submittedName>
</protein>